<evidence type="ECO:0000313" key="2">
    <source>
        <dbReference type="EMBL" id="KAA6325930.1"/>
    </source>
</evidence>
<dbReference type="GO" id="GO:0016757">
    <property type="term" value="F:glycosyltransferase activity"/>
    <property type="evidence" value="ECO:0007669"/>
    <property type="project" value="UniProtKB-KW"/>
</dbReference>
<dbReference type="EC" id="2.4.1.-" evidence="2"/>
<dbReference type="Pfam" id="PF00535">
    <property type="entry name" value="Glycos_transf_2"/>
    <property type="match status" value="1"/>
</dbReference>
<feature type="domain" description="Glycosyltransferase 2-like" evidence="1">
    <location>
        <begin position="10"/>
        <end position="141"/>
    </location>
</feature>
<protein>
    <submittedName>
        <fullName evidence="2">PGL/p-HBAD biosynthesis glycosyltransferase</fullName>
        <ecNumber evidence="2">2.4.1.-</ecNumber>
    </submittedName>
</protein>
<sequence length="247" mass="28844">MYPNNFPLISVITVCYNAEEIIEKTLKSITTQSCNDIEYIVIDGKSTDKTCGIIKRYKNQISQFISEKDTGIYNAMNKGVKVAQGEWIIFINAGDTFAEFGTLNKIIPYLSIPDYDIVYGDVLRKDGKENLIPKKASAPTNMHRMFFCHQSAFCRKNLLIEMPFDERYKLSSDFKFVKISFLRGYRFKQVDFPIAIFDITGVSNTRRNVGLWENVFIVREIDHFKDKIRLLPKLYYVIFWNFIRGKR</sequence>
<dbReference type="InterPro" id="IPR050834">
    <property type="entry name" value="Glycosyltransf_2"/>
</dbReference>
<organism evidence="2">
    <name type="scientific">termite gut metagenome</name>
    <dbReference type="NCBI Taxonomy" id="433724"/>
    <lineage>
        <taxon>unclassified sequences</taxon>
        <taxon>metagenomes</taxon>
        <taxon>organismal metagenomes</taxon>
    </lineage>
</organism>
<dbReference type="PANTHER" id="PTHR43685:SF2">
    <property type="entry name" value="GLYCOSYLTRANSFERASE 2-LIKE DOMAIN-CONTAINING PROTEIN"/>
    <property type="match status" value="1"/>
</dbReference>
<dbReference type="SUPFAM" id="SSF53448">
    <property type="entry name" value="Nucleotide-diphospho-sugar transferases"/>
    <property type="match status" value="1"/>
</dbReference>
<keyword evidence="2" id="KW-0328">Glycosyltransferase</keyword>
<keyword evidence="2" id="KW-0808">Transferase</keyword>
<dbReference type="InterPro" id="IPR029044">
    <property type="entry name" value="Nucleotide-diphossugar_trans"/>
</dbReference>
<dbReference type="EMBL" id="SNRY01002264">
    <property type="protein sequence ID" value="KAA6325930.1"/>
    <property type="molecule type" value="Genomic_DNA"/>
</dbReference>
<name>A0A5J4QYB9_9ZZZZ</name>
<dbReference type="InterPro" id="IPR001173">
    <property type="entry name" value="Glyco_trans_2-like"/>
</dbReference>
<dbReference type="AlphaFoldDB" id="A0A5J4QYB9"/>
<comment type="caution">
    <text evidence="2">The sequence shown here is derived from an EMBL/GenBank/DDBJ whole genome shotgun (WGS) entry which is preliminary data.</text>
</comment>
<dbReference type="PANTHER" id="PTHR43685">
    <property type="entry name" value="GLYCOSYLTRANSFERASE"/>
    <property type="match status" value="1"/>
</dbReference>
<dbReference type="CDD" id="cd06433">
    <property type="entry name" value="GT_2_WfgS_like"/>
    <property type="match status" value="1"/>
</dbReference>
<reference evidence="2" key="1">
    <citation type="submission" date="2019-03" db="EMBL/GenBank/DDBJ databases">
        <title>Single cell metagenomics reveals metabolic interactions within the superorganism composed of flagellate Streblomastix strix and complex community of Bacteroidetes bacteria on its surface.</title>
        <authorList>
            <person name="Treitli S.C."/>
            <person name="Kolisko M."/>
            <person name="Husnik F."/>
            <person name="Keeling P."/>
            <person name="Hampl V."/>
        </authorList>
    </citation>
    <scope>NUCLEOTIDE SEQUENCE</scope>
    <source>
        <strain evidence="2">STM</strain>
    </source>
</reference>
<dbReference type="Gene3D" id="3.90.550.10">
    <property type="entry name" value="Spore Coat Polysaccharide Biosynthesis Protein SpsA, Chain A"/>
    <property type="match status" value="1"/>
</dbReference>
<proteinExistence type="predicted"/>
<evidence type="ECO:0000259" key="1">
    <source>
        <dbReference type="Pfam" id="PF00535"/>
    </source>
</evidence>
<gene>
    <name evidence="2" type="ORF">EZS27_024910</name>
</gene>
<accession>A0A5J4QYB9</accession>